<keyword evidence="1" id="KW-0472">Membrane</keyword>
<proteinExistence type="predicted"/>
<gene>
    <name evidence="2" type="ORF">ENV52_04725</name>
</gene>
<accession>A0A7V6DP89</accession>
<dbReference type="EMBL" id="DTGR01000073">
    <property type="protein sequence ID" value="HHS28988.1"/>
    <property type="molecule type" value="Genomic_DNA"/>
</dbReference>
<keyword evidence="1" id="KW-0812">Transmembrane</keyword>
<evidence type="ECO:0000256" key="1">
    <source>
        <dbReference type="SAM" id="Phobius"/>
    </source>
</evidence>
<reference evidence="2" key="1">
    <citation type="journal article" date="2020" name="mSystems">
        <title>Genome- and Community-Level Interaction Insights into Carbon Utilization and Element Cycling Functions of Hydrothermarchaeota in Hydrothermal Sediment.</title>
        <authorList>
            <person name="Zhou Z."/>
            <person name="Liu Y."/>
            <person name="Xu W."/>
            <person name="Pan J."/>
            <person name="Luo Z.H."/>
            <person name="Li M."/>
        </authorList>
    </citation>
    <scope>NUCLEOTIDE SEQUENCE [LARGE SCALE GENOMIC DNA]</scope>
    <source>
        <strain evidence="2">SpSt-767</strain>
    </source>
</reference>
<organism evidence="2">
    <name type="scientific">Desulfobacca acetoxidans</name>
    <dbReference type="NCBI Taxonomy" id="60893"/>
    <lineage>
        <taxon>Bacteria</taxon>
        <taxon>Pseudomonadati</taxon>
        <taxon>Thermodesulfobacteriota</taxon>
        <taxon>Desulfobaccia</taxon>
        <taxon>Desulfobaccales</taxon>
        <taxon>Desulfobaccaceae</taxon>
        <taxon>Desulfobacca</taxon>
    </lineage>
</organism>
<protein>
    <submittedName>
        <fullName evidence="2">Uncharacterized protein</fullName>
    </submittedName>
</protein>
<dbReference type="AlphaFoldDB" id="A0A7V6DP89"/>
<sequence>MINSKKLSLGIFLLASFGVVLFIIFMPIFGNGRNGLEFSDDFFNSLAKGSSNYMSEMRELAQSVAGTPFAVDIKMDSPDQAQKAEKLFTHAGATVVVTGTQLKISGGLGKVLTQAVNDAELLFNREREKLQATYGFAGRDVVKLWWTSLKKVADALTKQKAFKQARVINEVQERALEPGYNFYGINPSKVSENIGLLTFMLVFYVLYTLWFGYGIFELFEGLGLGAGKPVAKKEV</sequence>
<feature type="transmembrane region" description="Helical" evidence="1">
    <location>
        <begin position="194"/>
        <end position="216"/>
    </location>
</feature>
<comment type="caution">
    <text evidence="2">The sequence shown here is derived from an EMBL/GenBank/DDBJ whole genome shotgun (WGS) entry which is preliminary data.</text>
</comment>
<name>A0A7V6DP89_9BACT</name>
<feature type="transmembrane region" description="Helical" evidence="1">
    <location>
        <begin position="7"/>
        <end position="29"/>
    </location>
</feature>
<evidence type="ECO:0000313" key="2">
    <source>
        <dbReference type="EMBL" id="HHS28988.1"/>
    </source>
</evidence>
<keyword evidence="1" id="KW-1133">Transmembrane helix</keyword>